<name>A0A447CVT5_9BRAD</name>
<dbReference type="RefSeq" id="WP_129609305.1">
    <property type="nucleotide sequence ID" value="NZ_UWOC01000147.1"/>
</dbReference>
<gene>
    <name evidence="2" type="ORF">RHODGE_RHODGE_02576</name>
</gene>
<comment type="caution">
    <text evidence="2">The sequence shown here is derived from an EMBL/GenBank/DDBJ whole genome shotgun (WGS) entry which is preliminary data.</text>
</comment>
<dbReference type="EMBL" id="UWOC01000147">
    <property type="protein sequence ID" value="VCU09404.1"/>
    <property type="molecule type" value="Genomic_DNA"/>
</dbReference>
<dbReference type="AlphaFoldDB" id="A0A447CVT5"/>
<reference evidence="3" key="1">
    <citation type="submission" date="2018-10" db="EMBL/GenBank/DDBJ databases">
        <authorList>
            <person name="Peiro R."/>
            <person name="Begona"/>
            <person name="Cbmso G."/>
            <person name="Lopez M."/>
            <person name="Gonzalez S."/>
            <person name="Sacristan E."/>
            <person name="Castillo E."/>
        </authorList>
    </citation>
    <scope>NUCLEOTIDE SEQUENCE [LARGE SCALE GENOMIC DNA]</scope>
</reference>
<organism evidence="2 3">
    <name type="scientific">Rhodoplanes serenus</name>
    <dbReference type="NCBI Taxonomy" id="200615"/>
    <lineage>
        <taxon>Bacteria</taxon>
        <taxon>Pseudomonadati</taxon>
        <taxon>Pseudomonadota</taxon>
        <taxon>Alphaproteobacteria</taxon>
        <taxon>Hyphomicrobiales</taxon>
        <taxon>Nitrobacteraceae</taxon>
        <taxon>Rhodoplanes</taxon>
    </lineage>
</organism>
<evidence type="ECO:0008006" key="4">
    <source>
        <dbReference type="Google" id="ProtNLM"/>
    </source>
</evidence>
<evidence type="ECO:0000313" key="2">
    <source>
        <dbReference type="EMBL" id="VCU09404.1"/>
    </source>
</evidence>
<keyword evidence="3" id="KW-1185">Reference proteome</keyword>
<proteinExistence type="predicted"/>
<keyword evidence="1" id="KW-1133">Transmembrane helix</keyword>
<dbReference type="OrthoDB" id="9923210at2"/>
<feature type="transmembrane region" description="Helical" evidence="1">
    <location>
        <begin position="34"/>
        <end position="57"/>
    </location>
</feature>
<evidence type="ECO:0000313" key="3">
    <source>
        <dbReference type="Proteomes" id="UP000289200"/>
    </source>
</evidence>
<sequence>MKALVLYTLFVAIGGVAAALVGLYVEREFSEAAGLVVFLGFFFANFVTSWIAVILVIDGSLRNGLGRAEQTTLERQARTA</sequence>
<evidence type="ECO:0000256" key="1">
    <source>
        <dbReference type="SAM" id="Phobius"/>
    </source>
</evidence>
<dbReference type="Proteomes" id="UP000289200">
    <property type="component" value="Unassembled WGS sequence"/>
</dbReference>
<accession>A0A447CVT5</accession>
<keyword evidence="1" id="KW-0472">Membrane</keyword>
<protein>
    <recommendedName>
        <fullName evidence="4">Protease HtpX</fullName>
    </recommendedName>
</protein>
<keyword evidence="1" id="KW-0812">Transmembrane</keyword>